<comment type="caution">
    <text evidence="6">The sequence shown here is derived from an EMBL/GenBank/DDBJ whole genome shotgun (WGS) entry which is preliminary data.</text>
</comment>
<dbReference type="AlphaFoldDB" id="A0ABD5TBD3"/>
<proteinExistence type="predicted"/>
<dbReference type="Gene3D" id="3.40.50.1100">
    <property type="match status" value="2"/>
</dbReference>
<dbReference type="Pfam" id="PF00291">
    <property type="entry name" value="PALP"/>
    <property type="match status" value="1"/>
</dbReference>
<dbReference type="SUPFAM" id="SSF53686">
    <property type="entry name" value="Tryptophan synthase beta subunit-like PLP-dependent enzymes"/>
    <property type="match status" value="1"/>
</dbReference>
<dbReference type="GeneID" id="81209681"/>
<dbReference type="NCBIfam" id="NF006050">
    <property type="entry name" value="PRK08197.1"/>
    <property type="match status" value="1"/>
</dbReference>
<dbReference type="Proteomes" id="UP001596443">
    <property type="component" value="Unassembled WGS sequence"/>
</dbReference>
<dbReference type="RefSeq" id="WP_284060815.1">
    <property type="nucleotide sequence ID" value="NZ_CP126158.1"/>
</dbReference>
<feature type="domain" description="Tryptophan synthase beta chain-like PALP" evidence="5">
    <location>
        <begin position="74"/>
        <end position="386"/>
    </location>
</feature>
<dbReference type="GO" id="GO:0004795">
    <property type="term" value="F:threonine synthase activity"/>
    <property type="evidence" value="ECO:0007669"/>
    <property type="project" value="UniProtKB-EC"/>
</dbReference>
<dbReference type="EC" id="4.2.3.1" evidence="6"/>
<dbReference type="PANTHER" id="PTHR48078:SF6">
    <property type="entry name" value="L-THREONINE DEHYDRATASE CATABOLIC TDCB"/>
    <property type="match status" value="1"/>
</dbReference>
<keyword evidence="7" id="KW-1185">Reference proteome</keyword>
<dbReference type="InterPro" id="IPR001926">
    <property type="entry name" value="TrpB-like_PALP"/>
</dbReference>
<evidence type="ECO:0000313" key="6">
    <source>
        <dbReference type="EMBL" id="MFC6786595.1"/>
    </source>
</evidence>
<evidence type="ECO:0000256" key="1">
    <source>
        <dbReference type="ARBA" id="ARBA00001933"/>
    </source>
</evidence>
<dbReference type="EMBL" id="JBHSWX010000012">
    <property type="protein sequence ID" value="MFC6786595.1"/>
    <property type="molecule type" value="Genomic_DNA"/>
</dbReference>
<evidence type="ECO:0000256" key="3">
    <source>
        <dbReference type="ARBA" id="ARBA00023239"/>
    </source>
</evidence>
<name>A0ABD5TBD3_9EURY</name>
<dbReference type="InterPro" id="IPR036052">
    <property type="entry name" value="TrpB-like_PALP_sf"/>
</dbReference>
<keyword evidence="3 6" id="KW-0456">Lyase</keyword>
<evidence type="ECO:0000259" key="5">
    <source>
        <dbReference type="Pfam" id="PF00291"/>
    </source>
</evidence>
<comment type="cofactor">
    <cofactor evidence="1">
        <name>pyridoxal 5'-phosphate</name>
        <dbReference type="ChEBI" id="CHEBI:597326"/>
    </cofactor>
</comment>
<dbReference type="CDD" id="cd01563">
    <property type="entry name" value="Thr-synth_1"/>
    <property type="match status" value="1"/>
</dbReference>
<dbReference type="PANTHER" id="PTHR48078">
    <property type="entry name" value="THREONINE DEHYDRATASE, MITOCHONDRIAL-RELATED"/>
    <property type="match status" value="1"/>
</dbReference>
<protein>
    <submittedName>
        <fullName evidence="6">Threonine synthase</fullName>
        <ecNumber evidence="6">4.2.3.1</ecNumber>
    </submittedName>
</protein>
<keyword evidence="2" id="KW-0663">Pyridoxal phosphate</keyword>
<gene>
    <name evidence="6" type="ORF">ACFQFD_11520</name>
</gene>
<accession>A0ABD5TBD3</accession>
<organism evidence="6 7">
    <name type="scientific">Halobaculum halobium</name>
    <dbReference type="NCBI Taxonomy" id="3032281"/>
    <lineage>
        <taxon>Archaea</taxon>
        <taxon>Methanobacteriati</taxon>
        <taxon>Methanobacteriota</taxon>
        <taxon>Stenosarchaea group</taxon>
        <taxon>Halobacteria</taxon>
        <taxon>Halobacteriales</taxon>
        <taxon>Haloferacaceae</taxon>
        <taxon>Halobaculum</taxon>
    </lineage>
</organism>
<dbReference type="InterPro" id="IPR050147">
    <property type="entry name" value="Ser/Thr_Dehydratase"/>
</dbReference>
<sequence length="412" mass="43562">MRTTDAFVALRCIDCDERHDPSEVTHRCPDCGGITDPEYDLDRVDLTREDLESRPFDSLWRYEELLPFPRETAVSMGEGATPLVECPSLAERMGVGAVYIKDEGRNPTGTFKDRGQTGAVTAAVEHGAESIALNSAGNAGQAASAYAARAGLDSHVFLPDRAGFTQKAMTEVHGGDLRIAEGEITDAGAEYADAMEPGNEGDEAGWYSTKTFVTPYRHDVKKTMAYETIEQLDWQVPDAVVYPTGGGVGLIGMHKAALELRELGFTETDDLPGMYAAQAEGCAPVVRAFEDGAEAHEAWTDITTACNGIAVPDPGASPWILDAIEESEGGAVATSDEAILDAAIEVAQAEGIEVGATCAAAVSGAFELAERGDLGADDTVVLLNTGAGNKDVDTLRSHLGAREKAAENDSTE</sequence>
<evidence type="ECO:0000313" key="7">
    <source>
        <dbReference type="Proteomes" id="UP001596443"/>
    </source>
</evidence>
<reference evidence="6 7" key="1">
    <citation type="journal article" date="2019" name="Int. J. Syst. Evol. Microbiol.">
        <title>The Global Catalogue of Microorganisms (GCM) 10K type strain sequencing project: providing services to taxonomists for standard genome sequencing and annotation.</title>
        <authorList>
            <consortium name="The Broad Institute Genomics Platform"/>
            <consortium name="The Broad Institute Genome Sequencing Center for Infectious Disease"/>
            <person name="Wu L."/>
            <person name="Ma J."/>
        </authorList>
    </citation>
    <scope>NUCLEOTIDE SEQUENCE [LARGE SCALE GENOMIC DNA]</scope>
    <source>
        <strain evidence="6 7">SYNS20</strain>
    </source>
</reference>
<evidence type="ECO:0000256" key="4">
    <source>
        <dbReference type="SAM" id="MobiDB-lite"/>
    </source>
</evidence>
<evidence type="ECO:0000256" key="2">
    <source>
        <dbReference type="ARBA" id="ARBA00022898"/>
    </source>
</evidence>
<feature type="region of interest" description="Disordered" evidence="4">
    <location>
        <begin position="393"/>
        <end position="412"/>
    </location>
</feature>